<dbReference type="InterPro" id="IPR000182">
    <property type="entry name" value="GNAT_dom"/>
</dbReference>
<name>A0A1M5XI17_9RHOB</name>
<dbReference type="RefSeq" id="WP_072779798.1">
    <property type="nucleotide sequence ID" value="NZ_FQXC01000006.1"/>
</dbReference>
<feature type="domain" description="N-acetyltransferase" evidence="1">
    <location>
        <begin position="1"/>
        <end position="151"/>
    </location>
</feature>
<dbReference type="AlphaFoldDB" id="A0A1M5XI17"/>
<dbReference type="Pfam" id="PF13508">
    <property type="entry name" value="Acetyltransf_7"/>
    <property type="match status" value="1"/>
</dbReference>
<dbReference type="Gene3D" id="3.40.630.30">
    <property type="match status" value="1"/>
</dbReference>
<evidence type="ECO:0000313" key="2">
    <source>
        <dbReference type="EMBL" id="SHH98903.1"/>
    </source>
</evidence>
<protein>
    <submittedName>
        <fullName evidence="2">Predicted N-acetyltransferase YhbS</fullName>
    </submittedName>
</protein>
<dbReference type="Proteomes" id="UP000184221">
    <property type="component" value="Unassembled WGS sequence"/>
</dbReference>
<evidence type="ECO:0000259" key="1">
    <source>
        <dbReference type="PROSITE" id="PS51186"/>
    </source>
</evidence>
<dbReference type="CDD" id="cd04301">
    <property type="entry name" value="NAT_SF"/>
    <property type="match status" value="1"/>
</dbReference>
<dbReference type="GO" id="GO:0016747">
    <property type="term" value="F:acyltransferase activity, transferring groups other than amino-acyl groups"/>
    <property type="evidence" value="ECO:0007669"/>
    <property type="project" value="InterPro"/>
</dbReference>
<gene>
    <name evidence="2" type="ORF">SAMN05443551_3940</name>
</gene>
<dbReference type="PROSITE" id="PS51186">
    <property type="entry name" value="GNAT"/>
    <property type="match status" value="1"/>
</dbReference>
<reference evidence="2 3" key="1">
    <citation type="submission" date="2016-11" db="EMBL/GenBank/DDBJ databases">
        <authorList>
            <person name="Jaros S."/>
            <person name="Januszkiewicz K."/>
            <person name="Wedrychowicz H."/>
        </authorList>
    </citation>
    <scope>NUCLEOTIDE SEQUENCE [LARGE SCALE GENOMIC DNA]</scope>
    <source>
        <strain evidence="2 3">DSM 29431</strain>
    </source>
</reference>
<evidence type="ECO:0000313" key="3">
    <source>
        <dbReference type="Proteomes" id="UP000184221"/>
    </source>
</evidence>
<keyword evidence="3" id="KW-1185">Reference proteome</keyword>
<dbReference type="EMBL" id="FQXC01000006">
    <property type="protein sequence ID" value="SHH98903.1"/>
    <property type="molecule type" value="Genomic_DNA"/>
</dbReference>
<keyword evidence="2" id="KW-0808">Transferase</keyword>
<dbReference type="STRING" id="996342.SAMN05443551_3940"/>
<dbReference type="InterPro" id="IPR016181">
    <property type="entry name" value="Acyl_CoA_acyltransferase"/>
</dbReference>
<dbReference type="OrthoDB" id="9797178at2"/>
<proteinExistence type="predicted"/>
<organism evidence="2 3">
    <name type="scientific">Marivita hallyeonensis</name>
    <dbReference type="NCBI Taxonomy" id="996342"/>
    <lineage>
        <taxon>Bacteria</taxon>
        <taxon>Pseudomonadati</taxon>
        <taxon>Pseudomonadota</taxon>
        <taxon>Alphaproteobacteria</taxon>
        <taxon>Rhodobacterales</taxon>
        <taxon>Roseobacteraceae</taxon>
        <taxon>Marivita</taxon>
    </lineage>
</organism>
<sequence>MEIRKSPQGRYADLVRLFEDTFTASEGPDEGTLIGGLANALLEETSADDIRVFVAQDTRTLMGCAIFTRIHYPEDARTVFILSPMAVATEFQGQGVGTTLLTEALKSLRNEGVDVAITYGDPAYYARVGFEPISEDVAKAPAPLRMPQGWIAQSLSDDALSPLKGAPVCVSALDRPDIW</sequence>
<accession>A0A1M5XI17</accession>
<dbReference type="SUPFAM" id="SSF55729">
    <property type="entry name" value="Acyl-CoA N-acyltransferases (Nat)"/>
    <property type="match status" value="1"/>
</dbReference>